<dbReference type="EMBL" id="AMRV01000003">
    <property type="protein sequence ID" value="EMD83326.1"/>
    <property type="molecule type" value="Genomic_DNA"/>
</dbReference>
<protein>
    <submittedName>
        <fullName evidence="2">Uncharacterized protein</fullName>
    </submittedName>
</protein>
<keyword evidence="3" id="KW-1185">Reference proteome</keyword>
<dbReference type="Proteomes" id="UP000011717">
    <property type="component" value="Unassembled WGS sequence"/>
</dbReference>
<sequence>MPYKRGDAAALAFATGRISAGLAIAGALFEPQARLTMMLRIFTATLGAIAGTVAVQMRGEGLVIAAYEGQGHLLVSLGQHTLVERRRLADLAIPAAYASLQLRTKIGRLPDDGFTQAFRFGVRDPFTRYSLFGQAVQGAEQAPNLVPIVLIGRFLEYETYIGMLQSSQKSWARLEFRGPLIDWPLLAMLVGLHRAQEMPEDSDFALGPGTRFLQSLAREIAGAARAEA</sequence>
<proteinExistence type="predicted"/>
<evidence type="ECO:0000313" key="3">
    <source>
        <dbReference type="Proteomes" id="UP000011717"/>
    </source>
</evidence>
<reference evidence="2 3" key="1">
    <citation type="journal article" date="2013" name="Genome Announc.">
        <title>Draft Genome Sequence of Strain JLT2015T, Belonging to the Family Sphingomonadaceae of the Alphaproteobacteria.</title>
        <authorList>
            <person name="Tang K."/>
            <person name="Liu K."/>
            <person name="Li S."/>
            <person name="Jiao N."/>
        </authorList>
    </citation>
    <scope>NUCLEOTIDE SEQUENCE [LARGE SCALE GENOMIC DNA]</scope>
    <source>
        <strain evidence="2 3">JLT2015</strain>
    </source>
</reference>
<dbReference type="AlphaFoldDB" id="M2TNM2"/>
<accession>M2TNM2</accession>
<feature type="transmembrane region" description="Helical" evidence="1">
    <location>
        <begin position="35"/>
        <end position="55"/>
    </location>
</feature>
<keyword evidence="1" id="KW-0472">Membrane</keyword>
<evidence type="ECO:0000313" key="2">
    <source>
        <dbReference type="EMBL" id="EMD83326.1"/>
    </source>
</evidence>
<comment type="caution">
    <text evidence="2">The sequence shown here is derived from an EMBL/GenBank/DDBJ whole genome shotgun (WGS) entry which is preliminary data.</text>
</comment>
<keyword evidence="1" id="KW-0812">Transmembrane</keyword>
<evidence type="ECO:0000256" key="1">
    <source>
        <dbReference type="SAM" id="Phobius"/>
    </source>
</evidence>
<keyword evidence="1" id="KW-1133">Transmembrane helix</keyword>
<organism evidence="2 3">
    <name type="scientific">Pacificimonas flava</name>
    <dbReference type="NCBI Taxonomy" id="1234595"/>
    <lineage>
        <taxon>Bacteria</taxon>
        <taxon>Pseudomonadati</taxon>
        <taxon>Pseudomonadota</taxon>
        <taxon>Alphaproteobacteria</taxon>
        <taxon>Sphingomonadales</taxon>
        <taxon>Sphingosinicellaceae</taxon>
        <taxon>Pacificimonas</taxon>
    </lineage>
</organism>
<gene>
    <name evidence="2" type="ORF">C725_1227</name>
</gene>
<name>M2TNM2_9SPHN</name>